<organism evidence="2 3">
    <name type="scientific">Pseudozyma flocculosa</name>
    <dbReference type="NCBI Taxonomy" id="84751"/>
    <lineage>
        <taxon>Eukaryota</taxon>
        <taxon>Fungi</taxon>
        <taxon>Dikarya</taxon>
        <taxon>Basidiomycota</taxon>
        <taxon>Ustilaginomycotina</taxon>
        <taxon>Ustilaginomycetes</taxon>
        <taxon>Ustilaginales</taxon>
        <taxon>Ustilaginaceae</taxon>
        <taxon>Pseudozyma</taxon>
    </lineage>
</organism>
<feature type="compositionally biased region" description="Polar residues" evidence="1">
    <location>
        <begin position="215"/>
        <end position="224"/>
    </location>
</feature>
<gene>
    <name evidence="2" type="ORF">PSFLO_03038</name>
</gene>
<dbReference type="Proteomes" id="UP000323386">
    <property type="component" value="Unassembled WGS sequence"/>
</dbReference>
<dbReference type="EMBL" id="OOIP01000007">
    <property type="protein sequence ID" value="SPO37563.1"/>
    <property type="molecule type" value="Genomic_DNA"/>
</dbReference>
<evidence type="ECO:0000313" key="2">
    <source>
        <dbReference type="EMBL" id="SPO37563.1"/>
    </source>
</evidence>
<sequence length="224" mass="23838">MQAAHGRAGQATTIPDRLPSSHAHRASRPSDLLGLALFVSTQDERGASTMTGRTGPPSPRRRLGSGVASFVVRYPSSAILGPETGSVETEARIRSSVGSPSLRVRSGATVVDCRPFRAAPSDAATREAHKGGRRLPFHPAVHWAESSARAFGEGSRGCWLSSARCGLQRFERAVGQLDHCRQTRVRGPDSRPQDEDEERACQTVPQQAAEHDPGQNGSALSVSG</sequence>
<name>A0A5C3EZ61_9BASI</name>
<dbReference type="AlphaFoldDB" id="A0A5C3EZ61"/>
<evidence type="ECO:0000313" key="3">
    <source>
        <dbReference type="Proteomes" id="UP000323386"/>
    </source>
</evidence>
<protein>
    <submittedName>
        <fullName evidence="2">Uncharacterized protein</fullName>
    </submittedName>
</protein>
<feature type="compositionally biased region" description="Basic and acidic residues" evidence="1">
    <location>
        <begin position="181"/>
        <end position="193"/>
    </location>
</feature>
<feature type="region of interest" description="Disordered" evidence="1">
    <location>
        <begin position="181"/>
        <end position="224"/>
    </location>
</feature>
<keyword evidence="3" id="KW-1185">Reference proteome</keyword>
<accession>A0A5C3EZ61</accession>
<feature type="region of interest" description="Disordered" evidence="1">
    <location>
        <begin position="1"/>
        <end position="64"/>
    </location>
</feature>
<proteinExistence type="predicted"/>
<evidence type="ECO:0000256" key="1">
    <source>
        <dbReference type="SAM" id="MobiDB-lite"/>
    </source>
</evidence>
<reference evidence="2 3" key="1">
    <citation type="submission" date="2018-03" db="EMBL/GenBank/DDBJ databases">
        <authorList>
            <person name="Guldener U."/>
        </authorList>
    </citation>
    <scope>NUCLEOTIDE SEQUENCE [LARGE SCALE GENOMIC DNA]</scope>
    <source>
        <strain evidence="2 3">DAOM196992</strain>
    </source>
</reference>